<accession>Q7MRK8</accession>
<evidence type="ECO:0000313" key="3">
    <source>
        <dbReference type="Proteomes" id="UP000000422"/>
    </source>
</evidence>
<keyword evidence="3" id="KW-1185">Reference proteome</keyword>
<gene>
    <name evidence="2" type="ordered locus">WS1255</name>
</gene>
<proteinExistence type="predicted"/>
<dbReference type="EMBL" id="BX571660">
    <property type="protein sequence ID" value="CAE10334.1"/>
    <property type="molecule type" value="Genomic_DNA"/>
</dbReference>
<feature type="transmembrane region" description="Helical" evidence="1">
    <location>
        <begin position="42"/>
        <end position="62"/>
    </location>
</feature>
<evidence type="ECO:0000313" key="2">
    <source>
        <dbReference type="EMBL" id="CAE10334.1"/>
    </source>
</evidence>
<dbReference type="KEGG" id="wsu:WS1255"/>
<keyword evidence="1" id="KW-0472">Membrane</keyword>
<dbReference type="AlphaFoldDB" id="Q7MRK8"/>
<keyword evidence="1" id="KW-1133">Transmembrane helix</keyword>
<name>Q7MRK8_WOLSU</name>
<reference evidence="2 3" key="1">
    <citation type="journal article" date="2003" name="Proc. Natl. Acad. Sci. U.S.A.">
        <title>Complete genome sequence and analysis of Wolinella succinogenes.</title>
        <authorList>
            <person name="Baar C."/>
            <person name="Eppinger M."/>
            <person name="Raddatz G."/>
            <person name="Simon JM."/>
            <person name="Lanz C."/>
            <person name="Klimmek O."/>
            <person name="Nandakumar R."/>
            <person name="Gross R."/>
            <person name="Rosinus A."/>
            <person name="Keller H."/>
            <person name="Jagtap P."/>
            <person name="Linke B."/>
            <person name="Meyer F."/>
            <person name="Lederer H."/>
            <person name="Schuster S.C."/>
        </authorList>
    </citation>
    <scope>NUCLEOTIDE SEQUENCE [LARGE SCALE GENOMIC DNA]</scope>
    <source>
        <strain evidence="3">ATCC 29543 / DSM 1740 / CCUG 13145 / JCM 31913 / LMG 7466 / NCTC 11488 / FDC 602W</strain>
    </source>
</reference>
<dbReference type="HOGENOM" id="CLU_2793001_0_0_7"/>
<dbReference type="Proteomes" id="UP000000422">
    <property type="component" value="Chromosome"/>
</dbReference>
<protein>
    <submittedName>
        <fullName evidence="2">Uncharacterized protein</fullName>
    </submittedName>
</protein>
<evidence type="ECO:0000256" key="1">
    <source>
        <dbReference type="SAM" id="Phobius"/>
    </source>
</evidence>
<sequence length="68" mass="8007">MTNQIFKACRAEQLSELFHFLTTAWLYSLPIPSLKRKEMKKYSPLLIGMLMMGSILFMMYGLDNPLFR</sequence>
<keyword evidence="1" id="KW-0812">Transmembrane</keyword>
<organism evidence="3">
    <name type="scientific">Wolinella succinogenes (strain ATCC 29543 / DSM 1740 / CCUG 13145 / JCM 31913 / LMG 7466 / NCTC 11488 / FDC 602W)</name>
    <name type="common">Vibrio succinogenes</name>
    <dbReference type="NCBI Taxonomy" id="273121"/>
    <lineage>
        <taxon>Bacteria</taxon>
        <taxon>Pseudomonadati</taxon>
        <taxon>Campylobacterota</taxon>
        <taxon>Epsilonproteobacteria</taxon>
        <taxon>Campylobacterales</taxon>
        <taxon>Helicobacteraceae</taxon>
        <taxon>Wolinella</taxon>
    </lineage>
</organism>